<dbReference type="InterPro" id="IPR016102">
    <property type="entry name" value="Succinyl-CoA_synth-like"/>
</dbReference>
<dbReference type="Gene3D" id="3.30.470.20">
    <property type="entry name" value="ATP-grasp fold, B domain"/>
    <property type="match status" value="1"/>
</dbReference>
<dbReference type="InterPro" id="IPR051538">
    <property type="entry name" value="Acyl-CoA_Synth/Transferase"/>
</dbReference>
<dbReference type="Pfam" id="PF19045">
    <property type="entry name" value="Ligase_CoA_2"/>
    <property type="match status" value="1"/>
</dbReference>
<keyword evidence="4" id="KW-0067">ATP-binding</keyword>
<dbReference type="PANTHER" id="PTHR43334:SF1">
    <property type="entry name" value="3-HYDROXYPROPIONATE--COA LIGASE [ADP-FORMING]"/>
    <property type="match status" value="1"/>
</dbReference>
<dbReference type="InterPro" id="IPR003781">
    <property type="entry name" value="CoA-bd"/>
</dbReference>
<dbReference type="SUPFAM" id="SSF55729">
    <property type="entry name" value="Acyl-CoA N-acyltransferases (Nat)"/>
    <property type="match status" value="1"/>
</dbReference>
<dbReference type="InterPro" id="IPR043938">
    <property type="entry name" value="Ligase_CoA_dom"/>
</dbReference>
<dbReference type="PROSITE" id="PS51186">
    <property type="entry name" value="GNAT"/>
    <property type="match status" value="1"/>
</dbReference>
<dbReference type="InterPro" id="IPR036291">
    <property type="entry name" value="NAD(P)-bd_dom_sf"/>
</dbReference>
<evidence type="ECO:0000313" key="7">
    <source>
        <dbReference type="Proteomes" id="UP000249130"/>
    </source>
</evidence>
<dbReference type="Gene3D" id="3.40.50.261">
    <property type="entry name" value="Succinyl-CoA synthetase domains"/>
    <property type="match status" value="2"/>
</dbReference>
<evidence type="ECO:0000256" key="3">
    <source>
        <dbReference type="ARBA" id="ARBA00022741"/>
    </source>
</evidence>
<dbReference type="GO" id="GO:0016747">
    <property type="term" value="F:acyltransferase activity, transferring groups other than amino-acyl groups"/>
    <property type="evidence" value="ECO:0007669"/>
    <property type="project" value="InterPro"/>
</dbReference>
<dbReference type="SUPFAM" id="SSF51735">
    <property type="entry name" value="NAD(P)-binding Rossmann-fold domains"/>
    <property type="match status" value="1"/>
</dbReference>
<keyword evidence="2" id="KW-0436">Ligase</keyword>
<dbReference type="Gene3D" id="3.40.630.30">
    <property type="match status" value="1"/>
</dbReference>
<evidence type="ECO:0000256" key="4">
    <source>
        <dbReference type="ARBA" id="ARBA00022840"/>
    </source>
</evidence>
<dbReference type="SUPFAM" id="SSF56059">
    <property type="entry name" value="Glutathione synthetase ATP-binding domain-like"/>
    <property type="match status" value="1"/>
</dbReference>
<dbReference type="RefSeq" id="WP_111418390.1">
    <property type="nucleotide sequence ID" value="NZ_NPEX01000034.1"/>
</dbReference>
<dbReference type="Proteomes" id="UP000249130">
    <property type="component" value="Unassembled WGS sequence"/>
</dbReference>
<reference evidence="6 7" key="1">
    <citation type="submission" date="2017-07" db="EMBL/GenBank/DDBJ databases">
        <title>Draft Genome Sequences of Select Purple Nonsulfur Bacteria.</title>
        <authorList>
            <person name="Lasarre B."/>
            <person name="Mckinlay J.B."/>
        </authorList>
    </citation>
    <scope>NUCLEOTIDE SEQUENCE [LARGE SCALE GENOMIC DNA]</scope>
    <source>
        <strain evidence="6 7">DSM 5909</strain>
    </source>
</reference>
<evidence type="ECO:0000313" key="6">
    <source>
        <dbReference type="EMBL" id="RAI44773.1"/>
    </source>
</evidence>
<dbReference type="GO" id="GO:0043758">
    <property type="term" value="F:acetate-CoA ligase (ADP-forming) activity"/>
    <property type="evidence" value="ECO:0007669"/>
    <property type="project" value="InterPro"/>
</dbReference>
<dbReference type="InterPro" id="IPR032875">
    <property type="entry name" value="Succ_CoA_lig_flav_dom"/>
</dbReference>
<protein>
    <submittedName>
        <fullName evidence="6">GNAT family N-acetyltransferase</fullName>
    </submittedName>
</protein>
<dbReference type="GO" id="GO:0005524">
    <property type="term" value="F:ATP binding"/>
    <property type="evidence" value="ECO:0007669"/>
    <property type="project" value="UniProtKB-KW"/>
</dbReference>
<dbReference type="InterPro" id="IPR016181">
    <property type="entry name" value="Acyl_CoA_acyltransferase"/>
</dbReference>
<dbReference type="PANTHER" id="PTHR43334">
    <property type="entry name" value="ACETATE--COA LIGASE [ADP-FORMING]"/>
    <property type="match status" value="1"/>
</dbReference>
<dbReference type="Pfam" id="PF00583">
    <property type="entry name" value="Acetyltransf_1"/>
    <property type="match status" value="1"/>
</dbReference>
<gene>
    <name evidence="6" type="ORF">CH341_07355</name>
</gene>
<dbReference type="EMBL" id="NPEX01000034">
    <property type="protein sequence ID" value="RAI44773.1"/>
    <property type="molecule type" value="Genomic_DNA"/>
</dbReference>
<dbReference type="InterPro" id="IPR000182">
    <property type="entry name" value="GNAT_dom"/>
</dbReference>
<dbReference type="Pfam" id="PF13549">
    <property type="entry name" value="ATP-grasp_5"/>
    <property type="match status" value="1"/>
</dbReference>
<name>A0A327L4L4_9BRAD</name>
<keyword evidence="6" id="KW-0808">Transferase</keyword>
<comment type="caution">
    <text evidence="6">The sequence shown here is derived from an EMBL/GenBank/DDBJ whole genome shotgun (WGS) entry which is preliminary data.</text>
</comment>
<dbReference type="InterPro" id="IPR013815">
    <property type="entry name" value="ATP_grasp_subdomain_1"/>
</dbReference>
<proteinExistence type="predicted"/>
<keyword evidence="7" id="KW-1185">Reference proteome</keyword>
<evidence type="ECO:0000256" key="1">
    <source>
        <dbReference type="ARBA" id="ARBA00022532"/>
    </source>
</evidence>
<keyword evidence="3" id="KW-0547">Nucleotide-binding</keyword>
<accession>A0A327L4L4</accession>
<dbReference type="Pfam" id="PF13380">
    <property type="entry name" value="CoA_binding_2"/>
    <property type="match status" value="1"/>
</dbReference>
<evidence type="ECO:0000256" key="2">
    <source>
        <dbReference type="ARBA" id="ARBA00022598"/>
    </source>
</evidence>
<dbReference type="OrthoDB" id="9807426at2"/>
<keyword evidence="1" id="KW-0816">Tricarboxylic acid cycle</keyword>
<dbReference type="SMART" id="SM00881">
    <property type="entry name" value="CoA_binding"/>
    <property type="match status" value="1"/>
</dbReference>
<evidence type="ECO:0000259" key="5">
    <source>
        <dbReference type="PROSITE" id="PS51186"/>
    </source>
</evidence>
<dbReference type="Pfam" id="PF13607">
    <property type="entry name" value="Succ_CoA_lig"/>
    <property type="match status" value="1"/>
</dbReference>
<dbReference type="Gene3D" id="3.40.50.720">
    <property type="entry name" value="NAD(P)-binding Rossmann-like Domain"/>
    <property type="match status" value="1"/>
</dbReference>
<sequence length="903" mass="97093">MSTYRLQSLFAPKSVALAGASQRDLSLGRIVLRNIRSGGFKGKLQLVNPRYAEIDGVPSVGGLDKLDGVPDVLVITAPPAEVPGLVAEAGARGIAAAVVITSGLGHGPGSLAEATAQAARPHGLRLLGPNCLGLLVPSISLNASFATRMPKVGDLALISQSGAIAASLVEWASSRSIGFSTVASMGDAVDVDFGDLLDYFALDRKTRAILMYVESITDVRKFMSAARSAARVKPVIVVKSGRHAQAAQAAATHTGALAGADAVYDAAFRRAGLLRVLDLDELFAAAETLGHLSPFDGKRLAILTNGGGIGVLAVDRLIDFGGTLATLSEKRVAELDAVLTSGWSHSNPVDIGGDAGAARYRAALEQLIADRDNDAVLVMNCPTALASPAESAAAVVEVIQRERARSMMRKPVLTVWVGDRGEATRIFDEAGIPHYDSETEAIRGFMHLVRFREANESLMETPPSVPTQFVSDTEAARGVVARAIKDGQTWLDPIQIETLLTAYGIPIAPSHLARNGFEAAWAARPYLAKGQAVVLKILSPDIVHKSEIDGVRLNVLSEEAVRRETEDLLARARKAMPQARLIGVTVHPMIVRPKARELIVGATDDSVFGPVIVFGRGGMAVEVLNDKALALPPLDMKLARDLIDRTGAAPLLGAYRNVPPGDRQALELMLVKVSQLLADIPEVREIDLNPVLADDSGVIAVDARVTVAPVAAGTRSRFAVRPYPKEWESHLASWEDLRVFLRPVRPEDEHLYLEFFKHVSENDLRLRFFAPVKEFSHTFIARMTQIDYARAMVFVAVDERTGEMLGGVRIHSDANYEKGEYAVLVRSDLKGRGLGWILMQRMIEYAKAEGIAEVEGQVLRDNTTMLRMCTDLGFRIEHDNDDPGLCKVVLDLTAKGPVASAAE</sequence>
<dbReference type="SUPFAM" id="SSF52210">
    <property type="entry name" value="Succinyl-CoA synthetase domains"/>
    <property type="match status" value="2"/>
</dbReference>
<feature type="domain" description="N-acetyltransferase" evidence="5">
    <location>
        <begin position="739"/>
        <end position="895"/>
    </location>
</feature>
<organism evidence="6 7">
    <name type="scientific">Rhodoplanes roseus</name>
    <dbReference type="NCBI Taxonomy" id="29409"/>
    <lineage>
        <taxon>Bacteria</taxon>
        <taxon>Pseudomonadati</taxon>
        <taxon>Pseudomonadota</taxon>
        <taxon>Alphaproteobacteria</taxon>
        <taxon>Hyphomicrobiales</taxon>
        <taxon>Nitrobacteraceae</taxon>
        <taxon>Rhodoplanes</taxon>
    </lineage>
</organism>
<dbReference type="AlphaFoldDB" id="A0A327L4L4"/>
<dbReference type="CDD" id="cd04301">
    <property type="entry name" value="NAT_SF"/>
    <property type="match status" value="1"/>
</dbReference>
<dbReference type="GO" id="GO:0006099">
    <property type="term" value="P:tricarboxylic acid cycle"/>
    <property type="evidence" value="ECO:0007669"/>
    <property type="project" value="UniProtKB-KW"/>
</dbReference>
<dbReference type="Gene3D" id="3.30.1490.20">
    <property type="entry name" value="ATP-grasp fold, A domain"/>
    <property type="match status" value="1"/>
</dbReference>